<accession>A0AAW1I6F9</accession>
<feature type="coiled-coil region" evidence="5">
    <location>
        <begin position="43"/>
        <end position="70"/>
    </location>
</feature>
<evidence type="ECO:0000256" key="4">
    <source>
        <dbReference type="RuleBase" id="RU369052"/>
    </source>
</evidence>
<comment type="caution">
    <text evidence="6">The sequence shown here is derived from an EMBL/GenBank/DDBJ whole genome shotgun (WGS) entry which is preliminary data.</text>
</comment>
<keyword evidence="3 4" id="KW-0480">Metal-thiolate cluster</keyword>
<evidence type="ECO:0000256" key="5">
    <source>
        <dbReference type="SAM" id="Coils"/>
    </source>
</evidence>
<dbReference type="AlphaFoldDB" id="A0AAW1I6F9"/>
<name>A0AAW1I6F9_SAPOF</name>
<keyword evidence="2 4" id="KW-0479">Metal-binding</keyword>
<evidence type="ECO:0000256" key="2">
    <source>
        <dbReference type="ARBA" id="ARBA00022723"/>
    </source>
</evidence>
<proteinExistence type="inferred from homology"/>
<dbReference type="EMBL" id="JBDFQZ010000010">
    <property type="protein sequence ID" value="KAK9684188.1"/>
    <property type="molecule type" value="Genomic_DNA"/>
</dbReference>
<organism evidence="6 7">
    <name type="scientific">Saponaria officinalis</name>
    <name type="common">Common soapwort</name>
    <name type="synonym">Lychnis saponaria</name>
    <dbReference type="NCBI Taxonomy" id="3572"/>
    <lineage>
        <taxon>Eukaryota</taxon>
        <taxon>Viridiplantae</taxon>
        <taxon>Streptophyta</taxon>
        <taxon>Embryophyta</taxon>
        <taxon>Tracheophyta</taxon>
        <taxon>Spermatophyta</taxon>
        <taxon>Magnoliopsida</taxon>
        <taxon>eudicotyledons</taxon>
        <taxon>Gunneridae</taxon>
        <taxon>Pentapetalae</taxon>
        <taxon>Caryophyllales</taxon>
        <taxon>Caryophyllaceae</taxon>
        <taxon>Caryophylleae</taxon>
        <taxon>Saponaria</taxon>
    </lineage>
</organism>
<protein>
    <recommendedName>
        <fullName evidence="4">Metallothionein-like protein</fullName>
    </recommendedName>
</protein>
<evidence type="ECO:0000256" key="3">
    <source>
        <dbReference type="ARBA" id="ARBA00022851"/>
    </source>
</evidence>
<evidence type="ECO:0000313" key="7">
    <source>
        <dbReference type="Proteomes" id="UP001443914"/>
    </source>
</evidence>
<dbReference type="Pfam" id="PF01439">
    <property type="entry name" value="Metallothio_2"/>
    <property type="match status" value="1"/>
</dbReference>
<dbReference type="Proteomes" id="UP001443914">
    <property type="component" value="Unassembled WGS sequence"/>
</dbReference>
<sequence length="408" mass="46545">MSCCNGNCECGSGCKRGNGCGGTRGAKSLEQRIKKRSRMDVQIAEKELEVIKTQNKLKILKQELQILKIQKEGKSSIPEKKPQVKIKPKYKEALIEKKSELVTPSLFQEDERAKSWYVVHTGRLMGVYDNHEKIRNLPAAYCHIAQTELEAKAILAKAKEVKPRIPVFAERRGLRKAHGNILDEFSPSNSHSGVVKVTVSKPEWQTLFQELNASTIEVGVMAIKRNYQIKGVCFPGVAPEKIRDFLLAGLIDLVYPENNLKEFNYFPKLKQAMAMYIERCRIKSQDKRIYVKVISSIPYWDENKEYPGYHLLTMGVSAEVKPPMPLVMEKSELTEDELNLDRQDGICLVLKSIEAIDKESKLKVNYCNNHFLLISKFQKKINLGDLNIIKSWGKNIETEIHKGQLLQQ</sequence>
<keyword evidence="5" id="KW-0175">Coiled coil</keyword>
<gene>
    <name evidence="6" type="ORF">RND81_10G192700</name>
</gene>
<evidence type="ECO:0000256" key="1">
    <source>
        <dbReference type="ARBA" id="ARBA00005802"/>
    </source>
</evidence>
<reference evidence="6" key="1">
    <citation type="submission" date="2024-03" db="EMBL/GenBank/DDBJ databases">
        <title>WGS assembly of Saponaria officinalis var. Norfolk2.</title>
        <authorList>
            <person name="Jenkins J."/>
            <person name="Shu S."/>
            <person name="Grimwood J."/>
            <person name="Barry K."/>
            <person name="Goodstein D."/>
            <person name="Schmutz J."/>
            <person name="Leebens-Mack J."/>
            <person name="Osbourn A."/>
        </authorList>
    </citation>
    <scope>NUCLEOTIDE SEQUENCE [LARGE SCALE GENOMIC DNA]</scope>
    <source>
        <strain evidence="6">JIC</strain>
    </source>
</reference>
<dbReference type="InterPro" id="IPR000347">
    <property type="entry name" value="Metalthion_15p"/>
</dbReference>
<comment type="similarity">
    <text evidence="1 4">Belongs to the metallothionein superfamily. Type 15 family.</text>
</comment>
<dbReference type="GO" id="GO:0046872">
    <property type="term" value="F:metal ion binding"/>
    <property type="evidence" value="ECO:0007669"/>
    <property type="project" value="UniProtKB-UniRule"/>
</dbReference>
<comment type="function">
    <text evidence="4">Metallothioneins have a high content of cysteine residues that bind various heavy metals.</text>
</comment>
<keyword evidence="7" id="KW-1185">Reference proteome</keyword>
<evidence type="ECO:0000313" key="6">
    <source>
        <dbReference type="EMBL" id="KAK9684188.1"/>
    </source>
</evidence>